<protein>
    <submittedName>
        <fullName evidence="3">PAP2 superfamily protein</fullName>
    </submittedName>
</protein>
<feature type="transmembrane region" description="Helical" evidence="1">
    <location>
        <begin position="119"/>
        <end position="141"/>
    </location>
</feature>
<evidence type="ECO:0000256" key="1">
    <source>
        <dbReference type="SAM" id="Phobius"/>
    </source>
</evidence>
<dbReference type="Proteomes" id="UP000184612">
    <property type="component" value="Unassembled WGS sequence"/>
</dbReference>
<reference evidence="3 4" key="1">
    <citation type="submission" date="2016-12" db="EMBL/GenBank/DDBJ databases">
        <authorList>
            <person name="Song W.-J."/>
            <person name="Kurnit D.M."/>
        </authorList>
    </citation>
    <scope>NUCLEOTIDE SEQUENCE [LARGE SCALE GENOMIC DNA]</scope>
    <source>
        <strain evidence="3 4">DSM 12503</strain>
    </source>
</reference>
<organism evidence="3 4">
    <name type="scientific">Anaerocolumna xylanovorans DSM 12503</name>
    <dbReference type="NCBI Taxonomy" id="1121345"/>
    <lineage>
        <taxon>Bacteria</taxon>
        <taxon>Bacillati</taxon>
        <taxon>Bacillota</taxon>
        <taxon>Clostridia</taxon>
        <taxon>Lachnospirales</taxon>
        <taxon>Lachnospiraceae</taxon>
        <taxon>Anaerocolumna</taxon>
    </lineage>
</organism>
<dbReference type="SUPFAM" id="SSF48317">
    <property type="entry name" value="Acid phosphatase/Vanadium-dependent haloperoxidase"/>
    <property type="match status" value="1"/>
</dbReference>
<dbReference type="InterPro" id="IPR036938">
    <property type="entry name" value="PAP2/HPO_sf"/>
</dbReference>
<feature type="transmembrane region" description="Helical" evidence="1">
    <location>
        <begin position="161"/>
        <end position="180"/>
    </location>
</feature>
<dbReference type="EMBL" id="FRFD01000006">
    <property type="protein sequence ID" value="SHO49412.1"/>
    <property type="molecule type" value="Genomic_DNA"/>
</dbReference>
<evidence type="ECO:0000313" key="4">
    <source>
        <dbReference type="Proteomes" id="UP000184612"/>
    </source>
</evidence>
<feature type="transmembrane region" description="Helical" evidence="1">
    <location>
        <begin position="12"/>
        <end position="27"/>
    </location>
</feature>
<keyword evidence="1" id="KW-0812">Transmembrane</keyword>
<dbReference type="Pfam" id="PF01569">
    <property type="entry name" value="PAP2"/>
    <property type="match status" value="1"/>
</dbReference>
<feature type="transmembrane region" description="Helical" evidence="1">
    <location>
        <begin position="186"/>
        <end position="206"/>
    </location>
</feature>
<dbReference type="Gene3D" id="1.20.144.10">
    <property type="entry name" value="Phosphatidic acid phosphatase type 2/haloperoxidase"/>
    <property type="match status" value="1"/>
</dbReference>
<accession>A0A1M7Y9V3</accession>
<feature type="transmembrane region" description="Helical" evidence="1">
    <location>
        <begin position="78"/>
        <end position="99"/>
    </location>
</feature>
<proteinExistence type="predicted"/>
<sequence length="223" mass="25980">MKKLIHKYKHAWVLSYFIVYMVWFYYLERTVTRNYHVIHIKLDDIIPFNEWFLIPYMLWFLYIFATVSYFFLTSRSDFYKVTAFLFIGMTICLIIYTIWPNGQDLRPNLNDLGRDNILIRIIAILYSTDTATNVCPSIHVLNSIGAAIAINKSEVLKKKKWLTAGANILTVLICMSTVFLKQHSAFDVIMGALLALVMYLVVYVWVTGKHTAKAKEKEILNLS</sequence>
<feature type="domain" description="Phosphatidic acid phosphatase type 2/haloperoxidase" evidence="2">
    <location>
        <begin position="133"/>
        <end position="207"/>
    </location>
</feature>
<dbReference type="AlphaFoldDB" id="A0A1M7Y9V3"/>
<dbReference type="STRING" id="1121345.SAMN02745217_02296"/>
<name>A0A1M7Y9V3_9FIRM</name>
<evidence type="ECO:0000313" key="3">
    <source>
        <dbReference type="EMBL" id="SHO49412.1"/>
    </source>
</evidence>
<feature type="transmembrane region" description="Helical" evidence="1">
    <location>
        <begin position="51"/>
        <end position="71"/>
    </location>
</feature>
<dbReference type="InterPro" id="IPR000326">
    <property type="entry name" value="PAP2/HPO"/>
</dbReference>
<dbReference type="RefSeq" id="WP_073588988.1">
    <property type="nucleotide sequence ID" value="NZ_FRFD01000006.1"/>
</dbReference>
<keyword evidence="1" id="KW-1133">Transmembrane helix</keyword>
<keyword evidence="4" id="KW-1185">Reference proteome</keyword>
<gene>
    <name evidence="3" type="ORF">SAMN02745217_02296</name>
</gene>
<evidence type="ECO:0000259" key="2">
    <source>
        <dbReference type="Pfam" id="PF01569"/>
    </source>
</evidence>
<keyword evidence="1" id="KW-0472">Membrane</keyword>